<evidence type="ECO:0000256" key="5">
    <source>
        <dbReference type="ARBA" id="ARBA00040228"/>
    </source>
</evidence>
<comment type="similarity">
    <text evidence="2 6">Belongs to the flagella basal body rod proteins family.</text>
</comment>
<dbReference type="Proteomes" id="UP000664349">
    <property type="component" value="Unassembled WGS sequence"/>
</dbReference>
<evidence type="ECO:0000256" key="2">
    <source>
        <dbReference type="ARBA" id="ARBA00009677"/>
    </source>
</evidence>
<feature type="domain" description="Flagellar hook protein FlgE/F/G-like D1" evidence="9">
    <location>
        <begin position="81"/>
        <end position="146"/>
    </location>
</feature>
<dbReference type="EMBL" id="MUKV01000005">
    <property type="protein sequence ID" value="OQS42390.1"/>
    <property type="molecule type" value="Genomic_DNA"/>
</dbReference>
<sequence>MDRMLYLAMNGAKHVMWQQATTANNLANVHTNGFKADVVAFRALPVVGEGAPTRTYVVDNTVGHDLSQGSLMHTGNASDFAIGSKGFFAVQAPDGAEAYTRDGGYVLDATGMMRTRSGLPIMGDGGPIVVPTGSRIQLGEDGSVMAIPLSGVVRTPQLVGQIKMVNPGPKDVYKGEDGLFRINGGGNAAADANVKLVPEMLEASNVNSVESLVQMISHARQYDLNVRLMQTAQQGDQQAAQLLSTNG</sequence>
<evidence type="ECO:0000256" key="4">
    <source>
        <dbReference type="ARBA" id="ARBA00038560"/>
    </source>
</evidence>
<dbReference type="InterPro" id="IPR001444">
    <property type="entry name" value="Flag_bb_rod_N"/>
</dbReference>
<feature type="domain" description="Flagellar basal-body/hook protein C-terminal" evidence="8">
    <location>
        <begin position="199"/>
        <end position="242"/>
    </location>
</feature>
<evidence type="ECO:0000256" key="6">
    <source>
        <dbReference type="RuleBase" id="RU362116"/>
    </source>
</evidence>
<dbReference type="PANTHER" id="PTHR30435:SF18">
    <property type="entry name" value="FLAGELLAR BASAL-BODY ROD PROTEIN FLGF"/>
    <property type="match status" value="1"/>
</dbReference>
<evidence type="ECO:0000313" key="13">
    <source>
        <dbReference type="Proteomes" id="UP000664349"/>
    </source>
</evidence>
<keyword evidence="11" id="KW-0282">Flagellum</keyword>
<gene>
    <name evidence="11" type="primary">flgF</name>
    <name evidence="11" type="ORF">B0T45_06280</name>
    <name evidence="10" type="ORF">J1C50_16320</name>
</gene>
<dbReference type="NCBIfam" id="TIGR03506">
    <property type="entry name" value="FlgEFG_subfam"/>
    <property type="match status" value="1"/>
</dbReference>
<keyword evidence="3 6" id="KW-0975">Bacterial flagellum</keyword>
<dbReference type="GO" id="GO:0030694">
    <property type="term" value="C:bacterial-type flagellum basal body, rod"/>
    <property type="evidence" value="ECO:0007669"/>
    <property type="project" value="UniProtKB-UniRule"/>
</dbReference>
<dbReference type="RefSeq" id="WP_039754246.1">
    <property type="nucleotide sequence ID" value="NZ_AP019312.1"/>
</dbReference>
<dbReference type="GeneID" id="58560434"/>
<evidence type="ECO:0000259" key="9">
    <source>
        <dbReference type="Pfam" id="PF22692"/>
    </source>
</evidence>
<dbReference type="Proteomes" id="UP000192721">
    <property type="component" value="Unassembled WGS sequence"/>
</dbReference>
<protein>
    <recommendedName>
        <fullName evidence="5 6">Flagellar basal-body rod protein FlgF</fullName>
    </recommendedName>
</protein>
<dbReference type="InterPro" id="IPR053967">
    <property type="entry name" value="LlgE_F_G-like_D1"/>
</dbReference>
<evidence type="ECO:0000313" key="11">
    <source>
        <dbReference type="EMBL" id="OQS42390.1"/>
    </source>
</evidence>
<evidence type="ECO:0000259" key="8">
    <source>
        <dbReference type="Pfam" id="PF06429"/>
    </source>
</evidence>
<dbReference type="OrthoDB" id="9804559at2"/>
<accession>A0A1W0D5V8</accession>
<dbReference type="InterPro" id="IPR037925">
    <property type="entry name" value="FlgE/F/G-like"/>
</dbReference>
<dbReference type="GO" id="GO:0071978">
    <property type="term" value="P:bacterial-type flagellum-dependent swarming motility"/>
    <property type="evidence" value="ECO:0007669"/>
    <property type="project" value="TreeGrafter"/>
</dbReference>
<dbReference type="PANTHER" id="PTHR30435">
    <property type="entry name" value="FLAGELLAR PROTEIN"/>
    <property type="match status" value="1"/>
</dbReference>
<evidence type="ECO:0000313" key="10">
    <source>
        <dbReference type="EMBL" id="MBO0417077.1"/>
    </source>
</evidence>
<dbReference type="Pfam" id="PF06429">
    <property type="entry name" value="Flg_bbr_C"/>
    <property type="match status" value="1"/>
</dbReference>
<comment type="subunit">
    <text evidence="4 6">The basal body constitutes a major portion of the flagellar organelle and consists of five rings (E,L,P,S, and M) mounted on a central rod. The rod consists of about 26 subunits of FlgG in the distal portion, and FlgB, FlgC and FlgF are thought to build up the proximal portion of the rod with about 6 subunits each.</text>
</comment>
<dbReference type="InterPro" id="IPR020013">
    <property type="entry name" value="Flagellar_FlgE/F/G"/>
</dbReference>
<keyword evidence="11" id="KW-0969">Cilium</keyword>
<reference evidence="11 12" key="1">
    <citation type="submission" date="2017-02" db="EMBL/GenBank/DDBJ databases">
        <title>Chromobacterium haemolyticum H5244.</title>
        <authorList>
            <person name="Gulvik C.A."/>
        </authorList>
    </citation>
    <scope>NUCLEOTIDE SEQUENCE [LARGE SCALE GENOMIC DNA]</scope>
    <source>
        <strain evidence="11 12">H5244</strain>
    </source>
</reference>
<dbReference type="InterPro" id="IPR010930">
    <property type="entry name" value="Flg_bb/hook_C_dom"/>
</dbReference>
<evidence type="ECO:0000259" key="7">
    <source>
        <dbReference type="Pfam" id="PF00460"/>
    </source>
</evidence>
<feature type="domain" description="Flagellar basal body rod protein N-terminal" evidence="7">
    <location>
        <begin position="5"/>
        <end position="35"/>
    </location>
</feature>
<evidence type="ECO:0000313" key="12">
    <source>
        <dbReference type="Proteomes" id="UP000192721"/>
    </source>
</evidence>
<evidence type="ECO:0000256" key="1">
    <source>
        <dbReference type="ARBA" id="ARBA00004117"/>
    </source>
</evidence>
<comment type="subcellular location">
    <subcellularLocation>
        <location evidence="1 6">Bacterial flagellum basal body</location>
    </subcellularLocation>
</comment>
<proteinExistence type="inferred from homology"/>
<dbReference type="NCBIfam" id="NF009280">
    <property type="entry name" value="PRK12640.1"/>
    <property type="match status" value="1"/>
</dbReference>
<dbReference type="AlphaFoldDB" id="A0A1W0D5V8"/>
<evidence type="ECO:0000256" key="3">
    <source>
        <dbReference type="ARBA" id="ARBA00023143"/>
    </source>
</evidence>
<reference evidence="10 13" key="2">
    <citation type="submission" date="2021-03" db="EMBL/GenBank/DDBJ databases">
        <title>First Case of infection caused by Chromobacterium haemolyticum derived from water in China.</title>
        <authorList>
            <person name="Chen J."/>
            <person name="Liu C."/>
        </authorList>
    </citation>
    <scope>NUCLEOTIDE SEQUENCE [LARGE SCALE GENOMIC DNA]</scope>
    <source>
        <strain evidence="10 13">WJ-5</strain>
    </source>
</reference>
<dbReference type="Pfam" id="PF22692">
    <property type="entry name" value="LlgE_F_G_D1"/>
    <property type="match status" value="1"/>
</dbReference>
<dbReference type="EMBL" id="JAFLRD010000013">
    <property type="protein sequence ID" value="MBO0417077.1"/>
    <property type="molecule type" value="Genomic_DNA"/>
</dbReference>
<keyword evidence="13" id="KW-1185">Reference proteome</keyword>
<organism evidence="11 12">
    <name type="scientific">Chromobacterium haemolyticum</name>
    <dbReference type="NCBI Taxonomy" id="394935"/>
    <lineage>
        <taxon>Bacteria</taxon>
        <taxon>Pseudomonadati</taxon>
        <taxon>Pseudomonadota</taxon>
        <taxon>Betaproteobacteria</taxon>
        <taxon>Neisseriales</taxon>
        <taxon>Chromobacteriaceae</taxon>
        <taxon>Chromobacterium</taxon>
    </lineage>
</organism>
<comment type="caution">
    <text evidence="11">The sequence shown here is derived from an EMBL/GenBank/DDBJ whole genome shotgun (WGS) entry which is preliminary data.</text>
</comment>
<dbReference type="Pfam" id="PF00460">
    <property type="entry name" value="Flg_bb_rod"/>
    <property type="match status" value="1"/>
</dbReference>
<name>A0A1W0D5V8_9NEIS</name>
<dbReference type="SUPFAM" id="SSF117143">
    <property type="entry name" value="Flagellar hook protein flgE"/>
    <property type="match status" value="1"/>
</dbReference>
<keyword evidence="11" id="KW-0966">Cell projection</keyword>